<name>A0A699JVH0_TANCI</name>
<evidence type="ECO:0000256" key="1">
    <source>
        <dbReference type="SAM" id="MobiDB-lite"/>
    </source>
</evidence>
<proteinExistence type="predicted"/>
<feature type="non-terminal residue" evidence="2">
    <location>
        <position position="1"/>
    </location>
</feature>
<accession>A0A699JVH0</accession>
<evidence type="ECO:0000313" key="2">
    <source>
        <dbReference type="EMBL" id="GFA56151.1"/>
    </source>
</evidence>
<organism evidence="2">
    <name type="scientific">Tanacetum cinerariifolium</name>
    <name type="common">Dalmatian daisy</name>
    <name type="synonym">Chrysanthemum cinerariifolium</name>
    <dbReference type="NCBI Taxonomy" id="118510"/>
    <lineage>
        <taxon>Eukaryota</taxon>
        <taxon>Viridiplantae</taxon>
        <taxon>Streptophyta</taxon>
        <taxon>Embryophyta</taxon>
        <taxon>Tracheophyta</taxon>
        <taxon>Spermatophyta</taxon>
        <taxon>Magnoliopsida</taxon>
        <taxon>eudicotyledons</taxon>
        <taxon>Gunneridae</taxon>
        <taxon>Pentapetalae</taxon>
        <taxon>asterids</taxon>
        <taxon>campanulids</taxon>
        <taxon>Asterales</taxon>
        <taxon>Asteraceae</taxon>
        <taxon>Asteroideae</taxon>
        <taxon>Anthemideae</taxon>
        <taxon>Anthemidinae</taxon>
        <taxon>Tanacetum</taxon>
    </lineage>
</organism>
<feature type="region of interest" description="Disordered" evidence="1">
    <location>
        <begin position="71"/>
        <end position="95"/>
    </location>
</feature>
<dbReference type="EMBL" id="BKCJ010445911">
    <property type="protein sequence ID" value="GFA56151.1"/>
    <property type="molecule type" value="Genomic_DNA"/>
</dbReference>
<protein>
    <submittedName>
        <fullName evidence="2">Uncharacterized protein</fullName>
    </submittedName>
</protein>
<reference evidence="2" key="1">
    <citation type="journal article" date="2019" name="Sci. Rep.">
        <title>Draft genome of Tanacetum cinerariifolium, the natural source of mosquito coil.</title>
        <authorList>
            <person name="Yamashiro T."/>
            <person name="Shiraishi A."/>
            <person name="Satake H."/>
            <person name="Nakayama K."/>
        </authorList>
    </citation>
    <scope>NUCLEOTIDE SEQUENCE</scope>
</reference>
<dbReference type="AlphaFoldDB" id="A0A699JVH0"/>
<sequence length="135" mass="15253">ESVMNCFGPSKYEDLKGTLSKLLQLDTVEEYQAGVFGSRPTTLGDVFLLAQTIEARLDDQATLVAGMTTKTFRNHGGDESESSGPMTPTEDDDQSFLKEETYLSGDYYFLLKQIMMDEDELNLPRPVFIYRVQFL</sequence>
<gene>
    <name evidence="2" type="ORF">Tci_628123</name>
</gene>
<comment type="caution">
    <text evidence="2">The sequence shown here is derived from an EMBL/GenBank/DDBJ whole genome shotgun (WGS) entry which is preliminary data.</text>
</comment>